<dbReference type="InterPro" id="IPR014746">
    <property type="entry name" value="Gln_synth/guanido_kin_cat_dom"/>
</dbReference>
<dbReference type="Gene3D" id="3.30.590.20">
    <property type="match status" value="1"/>
</dbReference>
<dbReference type="RefSeq" id="WP_266602355.1">
    <property type="nucleotide sequence ID" value="NZ_JAPHNL010000265.1"/>
</dbReference>
<evidence type="ECO:0000256" key="1">
    <source>
        <dbReference type="ARBA" id="ARBA00048819"/>
    </source>
</evidence>
<keyword evidence="3" id="KW-1185">Reference proteome</keyword>
<dbReference type="InterPro" id="IPR006336">
    <property type="entry name" value="GCS2"/>
</dbReference>
<sequence length="506" mass="56321">MGEKVVAGAVDPADRQRYRQKLKECLEGLERLLGEKRFDRPRNLMGLEIELNLLGSDGMPRMLNAEVLERIASRDFQTELAMFNLEVNIAPHRLAGRVLDRLAEELRTGLAYAHRKANEVDAGIAMIGILPTLTARDLVSANLSAVDRYTLLNDQIVAARGEDFVLDIEGVERLTCTSSSIAPEAACTSVQLHLQVTPVRFAAVWNAAQAVAGPQIAMGANAPFLFGRELWRESRPPLFQQSIDTRPPELQAQGVRPRTWFGERWIDSARDLFEENLRYFPPLLPRVDDESPLDVLDRGGVPSLAELVLHNGTVYRWNRPVYAVADGVPHLRVENRVLPAGPTVTDVVANAAFFYGLVRALAEQPRPVWTRLPFEAADRNFGAACRYGIDARLEWPRRGRFGGTELVPAVSLVRDELLPLAAAGLDAWGVEPADRDRYLGVIEERCARRTNGAAWQAATYHRARESGLDRQEALAATTRRYCELMHLGEPVHTWPVGLLEPAASLR</sequence>
<dbReference type="SUPFAM" id="SSF55931">
    <property type="entry name" value="Glutamine synthetase/guanido kinase"/>
    <property type="match status" value="1"/>
</dbReference>
<dbReference type="PANTHER" id="PTHR36510:SF3">
    <property type="entry name" value="CONSERVED PROTEIN"/>
    <property type="match status" value="1"/>
</dbReference>
<protein>
    <submittedName>
        <fullName evidence="2">Glutamate--cysteine ligase</fullName>
    </submittedName>
</protein>
<accession>A0ABT3TYZ1</accession>
<dbReference type="PANTHER" id="PTHR36510">
    <property type="entry name" value="GLUTAMATE--CYSTEINE LIGASE 2-RELATED"/>
    <property type="match status" value="1"/>
</dbReference>
<dbReference type="PIRSF" id="PIRSF012666">
    <property type="entry name" value="UCP012666"/>
    <property type="match status" value="1"/>
</dbReference>
<organism evidence="2 3">
    <name type="scientific">Streptomyces beihaiensis</name>
    <dbReference type="NCBI Taxonomy" id="2984495"/>
    <lineage>
        <taxon>Bacteria</taxon>
        <taxon>Bacillati</taxon>
        <taxon>Actinomycetota</taxon>
        <taxon>Actinomycetes</taxon>
        <taxon>Kitasatosporales</taxon>
        <taxon>Streptomycetaceae</taxon>
        <taxon>Streptomyces</taxon>
    </lineage>
</organism>
<gene>
    <name evidence="2" type="ORF">OFY01_21390</name>
</gene>
<dbReference type="Proteomes" id="UP001163064">
    <property type="component" value="Unassembled WGS sequence"/>
</dbReference>
<name>A0ABT3TYZ1_9ACTN</name>
<dbReference type="EMBL" id="JAPHNL010000265">
    <property type="protein sequence ID" value="MCX3062269.1"/>
    <property type="molecule type" value="Genomic_DNA"/>
</dbReference>
<evidence type="ECO:0000313" key="3">
    <source>
        <dbReference type="Proteomes" id="UP001163064"/>
    </source>
</evidence>
<dbReference type="InterPro" id="IPR050141">
    <property type="entry name" value="GCL_type2/YbdK_subfam"/>
</dbReference>
<dbReference type="InterPro" id="IPR016602">
    <property type="entry name" value="UCP012666"/>
</dbReference>
<dbReference type="GO" id="GO:0016874">
    <property type="term" value="F:ligase activity"/>
    <property type="evidence" value="ECO:0007669"/>
    <property type="project" value="UniProtKB-KW"/>
</dbReference>
<reference evidence="2" key="1">
    <citation type="submission" date="2022-10" db="EMBL/GenBank/DDBJ databases">
        <title>Streptomyces beihaiensis sp. nov., a chitin degrading actinobacterium, isolated from shrimp pond soil.</title>
        <authorList>
            <person name="Xie J."/>
            <person name="Shen N."/>
        </authorList>
    </citation>
    <scope>NUCLEOTIDE SEQUENCE</scope>
    <source>
        <strain evidence="2">GXMU-J5</strain>
    </source>
</reference>
<comment type="catalytic activity">
    <reaction evidence="1">
        <text>L-cysteine + L-glutamate + ATP = gamma-L-glutamyl-L-cysteine + ADP + phosphate + H(+)</text>
        <dbReference type="Rhea" id="RHEA:13285"/>
        <dbReference type="ChEBI" id="CHEBI:15378"/>
        <dbReference type="ChEBI" id="CHEBI:29985"/>
        <dbReference type="ChEBI" id="CHEBI:30616"/>
        <dbReference type="ChEBI" id="CHEBI:35235"/>
        <dbReference type="ChEBI" id="CHEBI:43474"/>
        <dbReference type="ChEBI" id="CHEBI:58173"/>
        <dbReference type="ChEBI" id="CHEBI:456216"/>
        <dbReference type="EC" id="6.3.2.2"/>
    </reaction>
</comment>
<proteinExistence type="predicted"/>
<evidence type="ECO:0000313" key="2">
    <source>
        <dbReference type="EMBL" id="MCX3062269.1"/>
    </source>
</evidence>
<keyword evidence="2" id="KW-0436">Ligase</keyword>
<dbReference type="Pfam" id="PF04107">
    <property type="entry name" value="GCS2"/>
    <property type="match status" value="1"/>
</dbReference>
<comment type="caution">
    <text evidence="2">The sequence shown here is derived from an EMBL/GenBank/DDBJ whole genome shotgun (WGS) entry which is preliminary data.</text>
</comment>